<comment type="similarity">
    <text evidence="10">Belongs to the SctL stator family.</text>
</comment>
<gene>
    <name evidence="13" type="ORF">ENJ51_07150</name>
</gene>
<dbReference type="Pfam" id="PF02108">
    <property type="entry name" value="FliH"/>
    <property type="match status" value="1"/>
</dbReference>
<dbReference type="InterPro" id="IPR018035">
    <property type="entry name" value="Flagellar_FliH/T3SS_HrpE"/>
</dbReference>
<dbReference type="PANTHER" id="PTHR34982:SF1">
    <property type="entry name" value="FLAGELLAR ASSEMBLY PROTEIN FLIH"/>
    <property type="match status" value="1"/>
</dbReference>
<evidence type="ECO:0000256" key="9">
    <source>
        <dbReference type="ARBA" id="ARBA00023225"/>
    </source>
</evidence>
<comment type="function">
    <text evidence="1">Needed for flagellar regrowth and assembly.</text>
</comment>
<comment type="caution">
    <text evidence="13">The sequence shown here is derived from an EMBL/GenBank/DDBJ whole genome shotgun (WGS) entry which is preliminary data.</text>
</comment>
<evidence type="ECO:0000256" key="1">
    <source>
        <dbReference type="ARBA" id="ARBA00003041"/>
    </source>
</evidence>
<protein>
    <recommendedName>
        <fullName evidence="4">Flagellar assembly protein FliH</fullName>
    </recommendedName>
    <alternativeName>
        <fullName evidence="11">Type 3 secretion system stator protein</fullName>
    </alternativeName>
</protein>
<dbReference type="NCBIfam" id="TIGR02499">
    <property type="entry name" value="HrpE_YscL_not"/>
    <property type="match status" value="1"/>
</dbReference>
<sequence length="202" mass="22670">MSNFIKIKSLETELKSGEKIIKAHDYAYFIKSELIAKEAEEKKRKGELAATEALLKAVQNGIAQGEEESRKQLSEQMLKASSDTLEQLAKVEKDLLDVVINAVRKIIENYDDDKLALAMVRNGLKLVCKSQRVIVRVNPKKMDKLMQGLMSLNQNIDFLEIMPDENLSGVDCVLESDIGIVRASLEEQLQHIENSIKTALPS</sequence>
<dbReference type="PANTHER" id="PTHR34982">
    <property type="entry name" value="YOP PROTEINS TRANSLOCATION PROTEIN L"/>
    <property type="match status" value="1"/>
</dbReference>
<keyword evidence="5" id="KW-0813">Transport</keyword>
<evidence type="ECO:0000256" key="7">
    <source>
        <dbReference type="ARBA" id="ARBA00022795"/>
    </source>
</evidence>
<feature type="domain" description="Flagellar assembly protein FliH/Type III secretion system HrpE" evidence="12">
    <location>
        <begin position="70"/>
        <end position="192"/>
    </location>
</feature>
<evidence type="ECO:0000256" key="11">
    <source>
        <dbReference type="ARBA" id="ARBA00040494"/>
    </source>
</evidence>
<dbReference type="Proteomes" id="UP000885750">
    <property type="component" value="Unassembled WGS sequence"/>
</dbReference>
<keyword evidence="7" id="KW-1005">Bacterial flagellum biogenesis</keyword>
<dbReference type="AlphaFoldDB" id="A0A7V2T346"/>
<name>A0A7V2T346_LEUMU</name>
<evidence type="ECO:0000256" key="4">
    <source>
        <dbReference type="ARBA" id="ARBA00016507"/>
    </source>
</evidence>
<comment type="subcellular location">
    <subcellularLocation>
        <location evidence="2">Cytoplasm</location>
    </subcellularLocation>
</comment>
<evidence type="ECO:0000256" key="5">
    <source>
        <dbReference type="ARBA" id="ARBA00022448"/>
    </source>
</evidence>
<evidence type="ECO:0000256" key="2">
    <source>
        <dbReference type="ARBA" id="ARBA00004496"/>
    </source>
</evidence>
<evidence type="ECO:0000256" key="3">
    <source>
        <dbReference type="ARBA" id="ARBA00006602"/>
    </source>
</evidence>
<evidence type="ECO:0000256" key="10">
    <source>
        <dbReference type="ARBA" id="ARBA00024335"/>
    </source>
</evidence>
<organism evidence="13">
    <name type="scientific">Leucothrix mucor</name>
    <dbReference type="NCBI Taxonomy" id="45248"/>
    <lineage>
        <taxon>Bacteria</taxon>
        <taxon>Pseudomonadati</taxon>
        <taxon>Pseudomonadota</taxon>
        <taxon>Gammaproteobacteria</taxon>
        <taxon>Thiotrichales</taxon>
        <taxon>Thiotrichaceae</taxon>
        <taxon>Leucothrix</taxon>
    </lineage>
</organism>
<dbReference type="GO" id="GO:0044781">
    <property type="term" value="P:bacterial-type flagellum organization"/>
    <property type="evidence" value="ECO:0007669"/>
    <property type="project" value="UniProtKB-KW"/>
</dbReference>
<keyword evidence="9" id="KW-1006">Bacterial flagellum protein export</keyword>
<evidence type="ECO:0000259" key="12">
    <source>
        <dbReference type="Pfam" id="PF02108"/>
    </source>
</evidence>
<dbReference type="EMBL" id="DRMS01000266">
    <property type="protein sequence ID" value="HFC92574.1"/>
    <property type="molecule type" value="Genomic_DNA"/>
</dbReference>
<dbReference type="InterPro" id="IPR051472">
    <property type="entry name" value="T3SS_Stator/FliH"/>
</dbReference>
<reference evidence="13" key="1">
    <citation type="journal article" date="2020" name="mSystems">
        <title>Genome- and Community-Level Interaction Insights into Carbon Utilization and Element Cycling Functions of Hydrothermarchaeota in Hydrothermal Sediment.</title>
        <authorList>
            <person name="Zhou Z."/>
            <person name="Liu Y."/>
            <person name="Xu W."/>
            <person name="Pan J."/>
            <person name="Luo Z.H."/>
            <person name="Li M."/>
        </authorList>
    </citation>
    <scope>NUCLEOTIDE SEQUENCE [LARGE SCALE GENOMIC DNA]</scope>
    <source>
        <strain evidence="13">HyVt-493</strain>
    </source>
</reference>
<dbReference type="InterPro" id="IPR012842">
    <property type="entry name" value="T3SS_SctL/SctL2"/>
</dbReference>
<keyword evidence="8" id="KW-0653">Protein transport</keyword>
<comment type="similarity">
    <text evidence="3">Belongs to the FliH family.</text>
</comment>
<evidence type="ECO:0000256" key="6">
    <source>
        <dbReference type="ARBA" id="ARBA00022490"/>
    </source>
</evidence>
<evidence type="ECO:0000313" key="13">
    <source>
        <dbReference type="EMBL" id="HFC92574.1"/>
    </source>
</evidence>
<dbReference type="GO" id="GO:0005829">
    <property type="term" value="C:cytosol"/>
    <property type="evidence" value="ECO:0007669"/>
    <property type="project" value="TreeGrafter"/>
</dbReference>
<dbReference type="GO" id="GO:0030254">
    <property type="term" value="P:protein secretion by the type III secretion system"/>
    <property type="evidence" value="ECO:0007669"/>
    <property type="project" value="InterPro"/>
</dbReference>
<evidence type="ECO:0000256" key="8">
    <source>
        <dbReference type="ARBA" id="ARBA00022927"/>
    </source>
</evidence>
<accession>A0A7V2T346</accession>
<keyword evidence="6" id="KW-0963">Cytoplasm</keyword>
<proteinExistence type="inferred from homology"/>